<sequence length="655" mass="74510">MAHRFFPLPKAYTNVEGLSFDGQPRITEINSTKEALQKEALPGSFHQASTTRVAAYYHRPYTNLVKETETDKLEVEELEEPSTAGRYEYQFAAAPVRPGWIYMFSEEDKVLREYEVTQGNGQVQCKLKRYNKAGETQFQETESHQKAYKGIPVDPETKKLRMEFFEIRWDETLLSDLLQGRKQELIEGFQLFDVQKWVKQEGTQTGVFSRDDIPKHYLPNTTDTLGFNDLYKERLEPKVDPLIHPFVCMHDRLGAANDICHDLYQLEALHEALIQNPKTGVPVGDLLSALLKDPLTGVETAKTRYQAKKQGKHNFETYEKQYLLAASTFSAIQLELERLQYTQAGSAEAINELNKQKGKVDWEAIQQILQIRARKHMRVNINNTRSSLLEMLKSDYYQHLLLAEFTDYADRLHAFKGELITHDTLLAREPRARDADIVLFYQKRLDLTQYFEQKLAADSPFSKLMERPVNVGEKILSTAEGAHQILSILETYIGYCKGEKEIKIITKYLNSIQLSDFEFKTALATLDDILAYAEEISMKALGESKVLTDRNIISRTILEVLDSGESIPYIRIAPRATATIRKVDELLQKAKLEEVGMGLAVFNLVSSIRATQENDGRSATHKAVAIGAAPSPSPTVWPATFMPAKNCRNGLLVVQ</sequence>
<proteinExistence type="predicted"/>
<dbReference type="STRING" id="1236989.JCM15548_12679"/>
<evidence type="ECO:0000313" key="2">
    <source>
        <dbReference type="EMBL" id="GAO30411.1"/>
    </source>
</evidence>
<dbReference type="EMBL" id="BAZW01000023">
    <property type="protein sequence ID" value="GAO30411.1"/>
    <property type="molecule type" value="Genomic_DNA"/>
</dbReference>
<evidence type="ECO:0000259" key="1">
    <source>
        <dbReference type="Pfam" id="PF20249"/>
    </source>
</evidence>
<protein>
    <recommendedName>
        <fullName evidence="1">Toxin VasX N-terminal region domain-containing protein</fullName>
    </recommendedName>
</protein>
<accession>A0A0E9LZ65</accession>
<dbReference type="AlphaFoldDB" id="A0A0E9LZ65"/>
<dbReference type="Proteomes" id="UP000032900">
    <property type="component" value="Unassembled WGS sequence"/>
</dbReference>
<feature type="domain" description="Toxin VasX N-terminal region" evidence="1">
    <location>
        <begin position="88"/>
        <end position="198"/>
    </location>
</feature>
<gene>
    <name evidence="2" type="ORF">JCM15548_12679</name>
</gene>
<keyword evidence="3" id="KW-1185">Reference proteome</keyword>
<dbReference type="InterPro" id="IPR046864">
    <property type="entry name" value="VasX_N"/>
</dbReference>
<organism evidence="2 3">
    <name type="scientific">Geofilum rubicundum JCM 15548</name>
    <dbReference type="NCBI Taxonomy" id="1236989"/>
    <lineage>
        <taxon>Bacteria</taxon>
        <taxon>Pseudomonadati</taxon>
        <taxon>Bacteroidota</taxon>
        <taxon>Bacteroidia</taxon>
        <taxon>Marinilabiliales</taxon>
        <taxon>Marinilabiliaceae</taxon>
        <taxon>Geofilum</taxon>
    </lineage>
</organism>
<evidence type="ECO:0000313" key="3">
    <source>
        <dbReference type="Proteomes" id="UP000032900"/>
    </source>
</evidence>
<dbReference type="Pfam" id="PF20249">
    <property type="entry name" value="VasX_N"/>
    <property type="match status" value="1"/>
</dbReference>
<reference evidence="2 3" key="1">
    <citation type="journal article" date="2015" name="Microbes Environ.">
        <title>Distribution and evolution of nitrogen fixation genes in the phylum bacteroidetes.</title>
        <authorList>
            <person name="Inoue J."/>
            <person name="Oshima K."/>
            <person name="Suda W."/>
            <person name="Sakamoto M."/>
            <person name="Iino T."/>
            <person name="Noda S."/>
            <person name="Hongoh Y."/>
            <person name="Hattori M."/>
            <person name="Ohkuma M."/>
        </authorList>
    </citation>
    <scope>NUCLEOTIDE SEQUENCE [LARGE SCALE GENOMIC DNA]</scope>
    <source>
        <strain evidence="2">JCM 15548</strain>
    </source>
</reference>
<name>A0A0E9LZ65_9BACT</name>
<comment type="caution">
    <text evidence="2">The sequence shown here is derived from an EMBL/GenBank/DDBJ whole genome shotgun (WGS) entry which is preliminary data.</text>
</comment>